<accession>A0A183HKR7</accession>
<protein>
    <submittedName>
        <fullName evidence="2 4">Uncharacterized protein</fullName>
    </submittedName>
</protein>
<dbReference type="EMBL" id="UZAJ01008869">
    <property type="protein sequence ID" value="VDO53956.1"/>
    <property type="molecule type" value="Genomic_DNA"/>
</dbReference>
<name>A0A183HKR7_9BILA</name>
<dbReference type="Proteomes" id="UP000267606">
    <property type="component" value="Unassembled WGS sequence"/>
</dbReference>
<proteinExistence type="predicted"/>
<organism evidence="4">
    <name type="scientific">Onchocerca flexuosa</name>
    <dbReference type="NCBI Taxonomy" id="387005"/>
    <lineage>
        <taxon>Eukaryota</taxon>
        <taxon>Metazoa</taxon>
        <taxon>Ecdysozoa</taxon>
        <taxon>Nematoda</taxon>
        <taxon>Chromadorea</taxon>
        <taxon>Rhabditida</taxon>
        <taxon>Spirurina</taxon>
        <taxon>Spiruromorpha</taxon>
        <taxon>Filarioidea</taxon>
        <taxon>Onchocercidae</taxon>
        <taxon>Onchocerca</taxon>
    </lineage>
</organism>
<gene>
    <name evidence="2" type="ORF">OFLC_LOCUS8082</name>
</gene>
<keyword evidence="3" id="KW-1185">Reference proteome</keyword>
<evidence type="ECO:0000256" key="1">
    <source>
        <dbReference type="SAM" id="MobiDB-lite"/>
    </source>
</evidence>
<evidence type="ECO:0000313" key="2">
    <source>
        <dbReference type="EMBL" id="VDO53956.1"/>
    </source>
</evidence>
<evidence type="ECO:0000313" key="4">
    <source>
        <dbReference type="WBParaSite" id="OFLC_0000807801-mRNA-1"/>
    </source>
</evidence>
<dbReference type="AlphaFoldDB" id="A0A183HKR7"/>
<feature type="compositionally biased region" description="Basic and acidic residues" evidence="1">
    <location>
        <begin position="11"/>
        <end position="32"/>
    </location>
</feature>
<dbReference type="WBParaSite" id="OFLC_0000807801-mRNA-1">
    <property type="protein sequence ID" value="OFLC_0000807801-mRNA-1"/>
    <property type="gene ID" value="OFLC_0000807801"/>
</dbReference>
<evidence type="ECO:0000313" key="3">
    <source>
        <dbReference type="Proteomes" id="UP000267606"/>
    </source>
</evidence>
<sequence>MVAERNGGMAREAERGTSYYHRTDGDGERDGWMEPEQTTHLLLCYSFLSILPTDASSTTAFATIVN</sequence>
<reference evidence="2 3" key="2">
    <citation type="submission" date="2018-11" db="EMBL/GenBank/DDBJ databases">
        <authorList>
            <consortium name="Pathogen Informatics"/>
        </authorList>
    </citation>
    <scope>NUCLEOTIDE SEQUENCE [LARGE SCALE GENOMIC DNA]</scope>
</reference>
<feature type="region of interest" description="Disordered" evidence="1">
    <location>
        <begin position="1"/>
        <end position="33"/>
    </location>
</feature>
<reference evidence="4" key="1">
    <citation type="submission" date="2016-06" db="UniProtKB">
        <authorList>
            <consortium name="WormBaseParasite"/>
        </authorList>
    </citation>
    <scope>IDENTIFICATION</scope>
</reference>